<dbReference type="EMBL" id="JAWWNJ010000029">
    <property type="protein sequence ID" value="KAK7027657.1"/>
    <property type="molecule type" value="Genomic_DNA"/>
</dbReference>
<evidence type="ECO:0000313" key="2">
    <source>
        <dbReference type="EMBL" id="KAK7027657.1"/>
    </source>
</evidence>
<evidence type="ECO:0000256" key="1">
    <source>
        <dbReference type="SAM" id="MobiDB-lite"/>
    </source>
</evidence>
<dbReference type="Proteomes" id="UP001362999">
    <property type="component" value="Unassembled WGS sequence"/>
</dbReference>
<evidence type="ECO:0000313" key="3">
    <source>
        <dbReference type="Proteomes" id="UP001362999"/>
    </source>
</evidence>
<sequence>WTARQHVVSGLTARREREAFAYVWLPPSARRPASLPPSLLSHFCLQSLQRRSLNVGPTENTRCATTTLIPEYVLFLLSILLTTYSHQTRTDSHVKNRRRRRQLTHHHRLYNIEATPITSPPAMRCPSRLHQHHSPDRHPPVRLPPHYPHARGICFKALPSPESPTLASHTAVYRLSLGGAYTKPCPLVYLLSPSICFRSPIPSWTRDGSSCPSSARADSLDGTGVLVHQPYTGIASKAPHIRPSRRRGCCGHDRETARR</sequence>
<feature type="non-terminal residue" evidence="2">
    <location>
        <position position="1"/>
    </location>
</feature>
<protein>
    <submittedName>
        <fullName evidence="2">Uncharacterized protein</fullName>
    </submittedName>
</protein>
<reference evidence="2 3" key="1">
    <citation type="journal article" date="2024" name="J Genomics">
        <title>Draft genome sequencing and assembly of Favolaschia claudopus CIRM-BRFM 2984 isolated from oak limbs.</title>
        <authorList>
            <person name="Navarro D."/>
            <person name="Drula E."/>
            <person name="Chaduli D."/>
            <person name="Cazenave R."/>
            <person name="Ahrendt S."/>
            <person name="Wang J."/>
            <person name="Lipzen A."/>
            <person name="Daum C."/>
            <person name="Barry K."/>
            <person name="Grigoriev I.V."/>
            <person name="Favel A."/>
            <person name="Rosso M.N."/>
            <person name="Martin F."/>
        </authorList>
    </citation>
    <scope>NUCLEOTIDE SEQUENCE [LARGE SCALE GENOMIC DNA]</scope>
    <source>
        <strain evidence="2 3">CIRM-BRFM 2984</strain>
    </source>
</reference>
<feature type="compositionally biased region" description="Basic residues" evidence="1">
    <location>
        <begin position="239"/>
        <end position="249"/>
    </location>
</feature>
<gene>
    <name evidence="2" type="ORF">R3P38DRAFT_3520614</name>
</gene>
<dbReference type="AlphaFoldDB" id="A0AAW0BM77"/>
<accession>A0AAW0BM77</accession>
<organism evidence="2 3">
    <name type="scientific">Favolaschia claudopus</name>
    <dbReference type="NCBI Taxonomy" id="2862362"/>
    <lineage>
        <taxon>Eukaryota</taxon>
        <taxon>Fungi</taxon>
        <taxon>Dikarya</taxon>
        <taxon>Basidiomycota</taxon>
        <taxon>Agaricomycotina</taxon>
        <taxon>Agaricomycetes</taxon>
        <taxon>Agaricomycetidae</taxon>
        <taxon>Agaricales</taxon>
        <taxon>Marasmiineae</taxon>
        <taxon>Mycenaceae</taxon>
        <taxon>Favolaschia</taxon>
    </lineage>
</organism>
<keyword evidence="3" id="KW-1185">Reference proteome</keyword>
<feature type="compositionally biased region" description="Basic and acidic residues" evidence="1">
    <location>
        <begin position="250"/>
        <end position="259"/>
    </location>
</feature>
<proteinExistence type="predicted"/>
<feature type="region of interest" description="Disordered" evidence="1">
    <location>
        <begin position="236"/>
        <end position="259"/>
    </location>
</feature>
<name>A0AAW0BM77_9AGAR</name>
<comment type="caution">
    <text evidence="2">The sequence shown here is derived from an EMBL/GenBank/DDBJ whole genome shotgun (WGS) entry which is preliminary data.</text>
</comment>